<dbReference type="RefSeq" id="WP_187332286.1">
    <property type="nucleotide sequence ID" value="NZ_CP060490.1"/>
</dbReference>
<sequence>MIVTSRYFQNFKGGVLLYIHYSMTCANFNRHLRKFTRNIFAQIKSQWNMTAALVLYAAGRPADHRAALFLALPKKNPF</sequence>
<keyword evidence="2" id="KW-1185">Reference proteome</keyword>
<dbReference type="KEGG" id="ohi:H8790_09470"/>
<dbReference type="AlphaFoldDB" id="A0A7G9B2B4"/>
<evidence type="ECO:0000313" key="2">
    <source>
        <dbReference type="Proteomes" id="UP000515960"/>
    </source>
</evidence>
<proteinExistence type="predicted"/>
<gene>
    <name evidence="1" type="ORF">H8790_09470</name>
</gene>
<accession>A0A7G9B2B4</accession>
<organism evidence="1 2">
    <name type="scientific">Oscillibacter hominis</name>
    <dbReference type="NCBI Taxonomy" id="2763056"/>
    <lineage>
        <taxon>Bacteria</taxon>
        <taxon>Bacillati</taxon>
        <taxon>Bacillota</taxon>
        <taxon>Clostridia</taxon>
        <taxon>Eubacteriales</taxon>
        <taxon>Oscillospiraceae</taxon>
        <taxon>Oscillibacter</taxon>
    </lineage>
</organism>
<dbReference type="Proteomes" id="UP000515960">
    <property type="component" value="Chromosome"/>
</dbReference>
<name>A0A7G9B2B4_9FIRM</name>
<evidence type="ECO:0000313" key="1">
    <source>
        <dbReference type="EMBL" id="QNL43695.1"/>
    </source>
</evidence>
<dbReference type="EMBL" id="CP060490">
    <property type="protein sequence ID" value="QNL43695.1"/>
    <property type="molecule type" value="Genomic_DNA"/>
</dbReference>
<protein>
    <submittedName>
        <fullName evidence="1">Uncharacterized protein</fullName>
    </submittedName>
</protein>
<reference evidence="1 2" key="1">
    <citation type="submission" date="2020-08" db="EMBL/GenBank/DDBJ databases">
        <authorList>
            <person name="Liu C."/>
            <person name="Sun Q."/>
        </authorList>
    </citation>
    <scope>NUCLEOTIDE SEQUENCE [LARGE SCALE GENOMIC DNA]</scope>
    <source>
        <strain evidence="1 2">NSJ-62</strain>
    </source>
</reference>